<proteinExistence type="inferred from homology"/>
<evidence type="ECO:0000313" key="10">
    <source>
        <dbReference type="Proteomes" id="UP001385809"/>
    </source>
</evidence>
<evidence type="ECO:0000256" key="1">
    <source>
        <dbReference type="ARBA" id="ARBA00001974"/>
    </source>
</evidence>
<feature type="region of interest" description="Disordered" evidence="7">
    <location>
        <begin position="29"/>
        <end position="54"/>
    </location>
</feature>
<dbReference type="SUPFAM" id="SSF51905">
    <property type="entry name" value="FAD/NAD(P)-binding domain"/>
    <property type="match status" value="1"/>
</dbReference>
<dbReference type="Gene3D" id="3.50.50.60">
    <property type="entry name" value="FAD/NAD(P)-binding domain"/>
    <property type="match status" value="2"/>
</dbReference>
<name>A0ABU8MS64_9PSEU</name>
<feature type="compositionally biased region" description="Low complexity" evidence="7">
    <location>
        <begin position="38"/>
        <end position="47"/>
    </location>
</feature>
<evidence type="ECO:0000256" key="5">
    <source>
        <dbReference type="ARBA" id="ARBA00022857"/>
    </source>
</evidence>
<reference evidence="9 10" key="1">
    <citation type="submission" date="2024-03" db="EMBL/GenBank/DDBJ databases">
        <title>Actinomycetospora sp. OC33-EN08, a novel actinomycete isolated from wild orchid (Aerides multiflora).</title>
        <authorList>
            <person name="Suriyachadkun C."/>
        </authorList>
    </citation>
    <scope>NUCLEOTIDE SEQUENCE [LARGE SCALE GENOMIC DNA]</scope>
    <source>
        <strain evidence="9 10">OC33-EN08</strain>
    </source>
</reference>
<sequence length="586" mass="65044">MTVHQEHAIDLEALRARYRAERDRRLRPDGEAQYTPLGADRGAGDPWAGDDDGDRAPVHDAVDALVVGGGFGGLVAAARFRDAGLERIRVVDAAADLGGTWYWNRYPGVACDVESYIYLPLLEEVGVMPTRKYAPGEEIRRHAQAIGRRFDLYRDALFRTEVTGLAWDDEAARWTVRTNRGDVVSARYVVISSGPFNRPKLPGIPGIADFRGHTFHTSRWDYEHTGADLERLADRRVAVIGTGATAIQVVPHLARAARHLLVFQRTPSCVDERGDRTTDPAWWETLEPGWQRTRRENFLALVDGREAGDDLVDDRWTDTAPVRGRRRAATGREDPALAVELADAEKMDEIRARVDDLVDDAATADALKPWYRQMCKRPTFSDAYLQAFNRPDVTLLDTRGAGVERITPDGLVVDGVEHPVDTIVLATGFELGADPATRAGVDIRGRDGLPLAEYWADGLRTFHGWVSRGFPNLFHLGSTQNAASPNFAHVLEVQAEHVAGVVAEAEQRGAVLVEPSAAAEDRWVATIRERAVDMQDFQAQCTPGYYNGEGRPRRRSEQFGGGPVEFHAVLADWREHGDHDEVFTPR</sequence>
<gene>
    <name evidence="9" type="ORF">WCD74_15970</name>
</gene>
<dbReference type="InterPro" id="IPR050775">
    <property type="entry name" value="FAD-binding_Monooxygenases"/>
</dbReference>
<keyword evidence="10" id="KW-1185">Reference proteome</keyword>
<keyword evidence="5" id="KW-0521">NADP</keyword>
<feature type="domain" description="FAD/NAD(P)-binding" evidence="8">
    <location>
        <begin position="63"/>
        <end position="272"/>
    </location>
</feature>
<dbReference type="PANTHER" id="PTHR43098">
    <property type="entry name" value="L-ORNITHINE N(5)-MONOOXYGENASE-RELATED"/>
    <property type="match status" value="1"/>
</dbReference>
<evidence type="ECO:0000256" key="2">
    <source>
        <dbReference type="ARBA" id="ARBA00010139"/>
    </source>
</evidence>
<evidence type="ECO:0000256" key="4">
    <source>
        <dbReference type="ARBA" id="ARBA00022827"/>
    </source>
</evidence>
<evidence type="ECO:0000256" key="6">
    <source>
        <dbReference type="ARBA" id="ARBA00023002"/>
    </source>
</evidence>
<dbReference type="PANTHER" id="PTHR43098:SF2">
    <property type="entry name" value="FAD-BINDING MONOOXYGENASE AUSB-RELATED"/>
    <property type="match status" value="1"/>
</dbReference>
<dbReference type="PRINTS" id="PR00411">
    <property type="entry name" value="PNDRDTASEI"/>
</dbReference>
<organism evidence="9 10">
    <name type="scientific">Actinomycetospora aurantiaca</name>
    <dbReference type="NCBI Taxonomy" id="3129233"/>
    <lineage>
        <taxon>Bacteria</taxon>
        <taxon>Bacillati</taxon>
        <taxon>Actinomycetota</taxon>
        <taxon>Actinomycetes</taxon>
        <taxon>Pseudonocardiales</taxon>
        <taxon>Pseudonocardiaceae</taxon>
        <taxon>Actinomycetospora</taxon>
    </lineage>
</organism>
<dbReference type="InterPro" id="IPR036188">
    <property type="entry name" value="FAD/NAD-bd_sf"/>
</dbReference>
<keyword evidence="3" id="KW-0285">Flavoprotein</keyword>
<protein>
    <submittedName>
        <fullName evidence="9">NAD(P)/FAD-dependent oxidoreductase</fullName>
        <ecNumber evidence="9">1.14.13.-</ecNumber>
    </submittedName>
</protein>
<evidence type="ECO:0000313" key="9">
    <source>
        <dbReference type="EMBL" id="MEJ2869273.1"/>
    </source>
</evidence>
<dbReference type="InterPro" id="IPR023753">
    <property type="entry name" value="FAD/NAD-binding_dom"/>
</dbReference>
<dbReference type="GO" id="GO:0016491">
    <property type="term" value="F:oxidoreductase activity"/>
    <property type="evidence" value="ECO:0007669"/>
    <property type="project" value="UniProtKB-KW"/>
</dbReference>
<keyword evidence="6 9" id="KW-0560">Oxidoreductase</keyword>
<keyword evidence="4" id="KW-0274">FAD</keyword>
<dbReference type="Proteomes" id="UP001385809">
    <property type="component" value="Unassembled WGS sequence"/>
</dbReference>
<evidence type="ECO:0000256" key="3">
    <source>
        <dbReference type="ARBA" id="ARBA00022630"/>
    </source>
</evidence>
<dbReference type="Pfam" id="PF07992">
    <property type="entry name" value="Pyr_redox_2"/>
    <property type="match status" value="1"/>
</dbReference>
<comment type="similarity">
    <text evidence="2">Belongs to the FAD-binding monooxygenase family.</text>
</comment>
<comment type="cofactor">
    <cofactor evidence="1">
        <name>FAD</name>
        <dbReference type="ChEBI" id="CHEBI:57692"/>
    </cofactor>
</comment>
<dbReference type="RefSeq" id="WP_337695850.1">
    <property type="nucleotide sequence ID" value="NZ_JBBEGN010000007.1"/>
</dbReference>
<comment type="caution">
    <text evidence="9">The sequence shown here is derived from an EMBL/GenBank/DDBJ whole genome shotgun (WGS) entry which is preliminary data.</text>
</comment>
<evidence type="ECO:0000256" key="7">
    <source>
        <dbReference type="SAM" id="MobiDB-lite"/>
    </source>
</evidence>
<accession>A0ABU8MS64</accession>
<dbReference type="EMBL" id="JBBEGN010000007">
    <property type="protein sequence ID" value="MEJ2869273.1"/>
    <property type="molecule type" value="Genomic_DNA"/>
</dbReference>
<evidence type="ECO:0000259" key="8">
    <source>
        <dbReference type="Pfam" id="PF07992"/>
    </source>
</evidence>
<dbReference type="EC" id="1.14.13.-" evidence="9"/>